<dbReference type="Pfam" id="PF00560">
    <property type="entry name" value="LRR_1"/>
    <property type="match status" value="2"/>
</dbReference>
<feature type="domain" description="LRRCT" evidence="12">
    <location>
        <begin position="374"/>
        <end position="429"/>
    </location>
</feature>
<keyword evidence="4 9" id="KW-0812">Transmembrane</keyword>
<reference evidence="14" key="1">
    <citation type="submission" date="2022-11" db="UniProtKB">
        <authorList>
            <consortium name="WormBaseParasite"/>
        </authorList>
    </citation>
    <scope>IDENTIFICATION</scope>
</reference>
<keyword evidence="3" id="KW-0433">Leucine-rich repeat</keyword>
<dbReference type="SMART" id="SM00013">
    <property type="entry name" value="LRRNT"/>
    <property type="match status" value="1"/>
</dbReference>
<evidence type="ECO:0000259" key="11">
    <source>
        <dbReference type="SMART" id="SM00013"/>
    </source>
</evidence>
<dbReference type="GO" id="GO:0005886">
    <property type="term" value="C:plasma membrane"/>
    <property type="evidence" value="ECO:0007669"/>
    <property type="project" value="UniProtKB-SubCell"/>
</dbReference>
<dbReference type="WBParaSite" id="PSAMB.scaffold600size46123.g7633.t1">
    <property type="protein sequence ID" value="PSAMB.scaffold600size46123.g7633.t1"/>
    <property type="gene ID" value="PSAMB.scaffold600size46123.g7633"/>
</dbReference>
<keyword evidence="7 9" id="KW-1133">Transmembrane helix</keyword>
<dbReference type="SMART" id="SM00364">
    <property type="entry name" value="LRR_BAC"/>
    <property type="match status" value="5"/>
</dbReference>
<evidence type="ECO:0000256" key="8">
    <source>
        <dbReference type="ARBA" id="ARBA00023136"/>
    </source>
</evidence>
<comment type="subcellular location">
    <subcellularLocation>
        <location evidence="1">Cell membrane</location>
    </subcellularLocation>
</comment>
<dbReference type="PANTHER" id="PTHR24369:SF213">
    <property type="entry name" value="INSULIN LIKE GROWTH FACTOR BINDING PROTEIN ACID LABILE SUBUNIT"/>
    <property type="match status" value="1"/>
</dbReference>
<sequence length="553" mass="61056">MRTRLELLLLLLLTSSSAAFCPPGCTCTEDDRPSVRCDGAGLSSIPILLNPRTRSLSLADNQISSVSLDELSFYPDLEFLDLSDNQILTLDRGAFFRLINLKVLRLNGNQIKSLIVETFAGLSELQALDISRNKLERLPTSVFADLHRLEVLNISDNALKTMSPGALTGLTSLKDLHLARNQLSEMPKTALHAPSNLKLLDLSFNRLNAIPNESFSLLADLEILKLEGNSIERIDENGFVGLSSLKQLNLRFNKLARVPSVSFRPLTDLDTLQLGENLFDELPTSAFEGLANLRQLFITGCAQLTNAQLNAFSGLLHLNTLVITDNRQFARIDALAFEQPDSLRRLVLSRNAIESLPSGLINWSQLDELDLRDNPWNCDCSLGFLPPALRLIYGTSGRPSAGPKATCAQPDPLQGRSLIELGEEDIDCSTSDSRRLLVTIAVVGGCLTALTAVVLLVFRFRRSILLCLGLKKQRDMYARADVLSSTYDYGNLSKKTLLGHASFSAPYEQRSFLTHQGSDYYSGTVTPPRTNSTLSRDDSFRIITKYPVPITEL</sequence>
<dbReference type="FunFam" id="3.80.10.10:FF:001438">
    <property type="entry name" value="Uncharacterized protein"/>
    <property type="match status" value="1"/>
</dbReference>
<dbReference type="SUPFAM" id="SSF52058">
    <property type="entry name" value="L domain-like"/>
    <property type="match status" value="1"/>
</dbReference>
<evidence type="ECO:0000313" key="14">
    <source>
        <dbReference type="WBParaSite" id="PSAMB.scaffold600size46123.g7633.t1"/>
    </source>
</evidence>
<keyword evidence="2" id="KW-1003">Cell membrane</keyword>
<organism evidence="13 14">
    <name type="scientific">Plectus sambesii</name>
    <dbReference type="NCBI Taxonomy" id="2011161"/>
    <lineage>
        <taxon>Eukaryota</taxon>
        <taxon>Metazoa</taxon>
        <taxon>Ecdysozoa</taxon>
        <taxon>Nematoda</taxon>
        <taxon>Chromadorea</taxon>
        <taxon>Plectida</taxon>
        <taxon>Plectina</taxon>
        <taxon>Plectoidea</taxon>
        <taxon>Plectidae</taxon>
        <taxon>Plectus</taxon>
    </lineage>
</organism>
<dbReference type="PROSITE" id="PS51450">
    <property type="entry name" value="LRR"/>
    <property type="match status" value="4"/>
</dbReference>
<dbReference type="SMART" id="SM00369">
    <property type="entry name" value="LRR_TYP"/>
    <property type="match status" value="10"/>
</dbReference>
<dbReference type="InterPro" id="IPR003591">
    <property type="entry name" value="Leu-rich_rpt_typical-subtyp"/>
</dbReference>
<dbReference type="Proteomes" id="UP000887566">
    <property type="component" value="Unplaced"/>
</dbReference>
<feature type="domain" description="LRRNT" evidence="11">
    <location>
        <begin position="20"/>
        <end position="55"/>
    </location>
</feature>
<evidence type="ECO:0000256" key="4">
    <source>
        <dbReference type="ARBA" id="ARBA00022692"/>
    </source>
</evidence>
<dbReference type="Pfam" id="PF13855">
    <property type="entry name" value="LRR_8"/>
    <property type="match status" value="3"/>
</dbReference>
<protein>
    <submittedName>
        <fullName evidence="14">Uncharacterized protein</fullName>
    </submittedName>
</protein>
<proteinExistence type="predicted"/>
<keyword evidence="5 10" id="KW-0732">Signal</keyword>
<keyword evidence="8 9" id="KW-0472">Membrane</keyword>
<dbReference type="InterPro" id="IPR050541">
    <property type="entry name" value="LRR_TM_domain-containing"/>
</dbReference>
<dbReference type="AlphaFoldDB" id="A0A914X140"/>
<dbReference type="Gene3D" id="3.80.10.10">
    <property type="entry name" value="Ribonuclease Inhibitor"/>
    <property type="match status" value="3"/>
</dbReference>
<evidence type="ECO:0000256" key="9">
    <source>
        <dbReference type="SAM" id="Phobius"/>
    </source>
</evidence>
<dbReference type="InterPro" id="IPR032675">
    <property type="entry name" value="LRR_dom_sf"/>
</dbReference>
<evidence type="ECO:0000256" key="3">
    <source>
        <dbReference type="ARBA" id="ARBA00022614"/>
    </source>
</evidence>
<evidence type="ECO:0000256" key="7">
    <source>
        <dbReference type="ARBA" id="ARBA00022989"/>
    </source>
</evidence>
<evidence type="ECO:0000256" key="10">
    <source>
        <dbReference type="SAM" id="SignalP"/>
    </source>
</evidence>
<keyword evidence="6" id="KW-0677">Repeat</keyword>
<dbReference type="PRINTS" id="PR00019">
    <property type="entry name" value="LEURICHRPT"/>
</dbReference>
<feature type="signal peptide" evidence="10">
    <location>
        <begin position="1"/>
        <end position="19"/>
    </location>
</feature>
<accession>A0A914X140</accession>
<evidence type="ECO:0000256" key="5">
    <source>
        <dbReference type="ARBA" id="ARBA00022729"/>
    </source>
</evidence>
<evidence type="ECO:0000256" key="2">
    <source>
        <dbReference type="ARBA" id="ARBA00022475"/>
    </source>
</evidence>
<evidence type="ECO:0000313" key="13">
    <source>
        <dbReference type="Proteomes" id="UP000887566"/>
    </source>
</evidence>
<dbReference type="InterPro" id="IPR000483">
    <property type="entry name" value="Cys-rich_flank_reg_C"/>
</dbReference>
<dbReference type="InterPro" id="IPR001611">
    <property type="entry name" value="Leu-rich_rpt"/>
</dbReference>
<feature type="chain" id="PRO_5037733459" evidence="10">
    <location>
        <begin position="20"/>
        <end position="553"/>
    </location>
</feature>
<evidence type="ECO:0000256" key="1">
    <source>
        <dbReference type="ARBA" id="ARBA00004236"/>
    </source>
</evidence>
<name>A0A914X140_9BILA</name>
<feature type="transmembrane region" description="Helical" evidence="9">
    <location>
        <begin position="436"/>
        <end position="458"/>
    </location>
</feature>
<evidence type="ECO:0000259" key="12">
    <source>
        <dbReference type="SMART" id="SM00082"/>
    </source>
</evidence>
<evidence type="ECO:0000256" key="6">
    <source>
        <dbReference type="ARBA" id="ARBA00022737"/>
    </source>
</evidence>
<keyword evidence="13" id="KW-1185">Reference proteome</keyword>
<dbReference type="PANTHER" id="PTHR24369">
    <property type="entry name" value="ANTIGEN BSP, PUTATIVE-RELATED"/>
    <property type="match status" value="1"/>
</dbReference>
<dbReference type="InterPro" id="IPR000372">
    <property type="entry name" value="LRRNT"/>
</dbReference>
<dbReference type="SMART" id="SM00082">
    <property type="entry name" value="LRRCT"/>
    <property type="match status" value="1"/>
</dbReference>